<evidence type="ECO:0000313" key="3">
    <source>
        <dbReference type="Proteomes" id="UP001295684"/>
    </source>
</evidence>
<evidence type="ECO:0000256" key="1">
    <source>
        <dbReference type="SAM" id="SignalP"/>
    </source>
</evidence>
<feature type="chain" id="PRO_5042086143" evidence="1">
    <location>
        <begin position="19"/>
        <end position="156"/>
    </location>
</feature>
<dbReference type="PROSITE" id="PS51257">
    <property type="entry name" value="PROKAR_LIPOPROTEIN"/>
    <property type="match status" value="1"/>
</dbReference>
<reference evidence="2" key="1">
    <citation type="submission" date="2023-07" db="EMBL/GenBank/DDBJ databases">
        <authorList>
            <consortium name="AG Swart"/>
            <person name="Singh M."/>
            <person name="Singh A."/>
            <person name="Seah K."/>
            <person name="Emmerich C."/>
        </authorList>
    </citation>
    <scope>NUCLEOTIDE SEQUENCE</scope>
    <source>
        <strain evidence="2">DP1</strain>
    </source>
</reference>
<protein>
    <submittedName>
        <fullName evidence="2">Uncharacterized protein</fullName>
    </submittedName>
</protein>
<feature type="signal peptide" evidence="1">
    <location>
        <begin position="1"/>
        <end position="18"/>
    </location>
</feature>
<gene>
    <name evidence="2" type="ORF">ECRASSUSDP1_LOCUS23200</name>
</gene>
<accession>A0AAD2D6N4</accession>
<organism evidence="2 3">
    <name type="scientific">Euplotes crassus</name>
    <dbReference type="NCBI Taxonomy" id="5936"/>
    <lineage>
        <taxon>Eukaryota</taxon>
        <taxon>Sar</taxon>
        <taxon>Alveolata</taxon>
        <taxon>Ciliophora</taxon>
        <taxon>Intramacronucleata</taxon>
        <taxon>Spirotrichea</taxon>
        <taxon>Hypotrichia</taxon>
        <taxon>Euplotida</taxon>
        <taxon>Euplotidae</taxon>
        <taxon>Moneuplotes</taxon>
    </lineage>
</organism>
<sequence length="156" mass="17668">MKVTALLLLSVFMISVSCLETYHFYHGDQLLNVLQEKNGKVFVIMVAKDDTKDKNLAIQNARVADALYHQVLTKQEYDADGKPVGEPEEKDVVWARLNADDHYRNDHFAGRLKIDVPSLEDTPTVIVMKDQIGWSMHGPTAVRHAMRHVDELLAAQ</sequence>
<proteinExistence type="predicted"/>
<name>A0AAD2D6N4_EUPCR</name>
<comment type="caution">
    <text evidence="2">The sequence shown here is derived from an EMBL/GenBank/DDBJ whole genome shotgun (WGS) entry which is preliminary data.</text>
</comment>
<keyword evidence="3" id="KW-1185">Reference proteome</keyword>
<keyword evidence="1" id="KW-0732">Signal</keyword>
<dbReference type="Proteomes" id="UP001295684">
    <property type="component" value="Unassembled WGS sequence"/>
</dbReference>
<dbReference type="EMBL" id="CAMPGE010023856">
    <property type="protein sequence ID" value="CAI2381740.1"/>
    <property type="molecule type" value="Genomic_DNA"/>
</dbReference>
<evidence type="ECO:0000313" key="2">
    <source>
        <dbReference type="EMBL" id="CAI2381740.1"/>
    </source>
</evidence>
<dbReference type="AlphaFoldDB" id="A0AAD2D6N4"/>